<name>A0AAV3YG25_9GAST</name>
<dbReference type="PIRSF" id="PIRSF005461">
    <property type="entry name" value="23S_rRNA_mtase"/>
    <property type="match status" value="1"/>
</dbReference>
<dbReference type="GO" id="GO:0008650">
    <property type="term" value="F:rRNA (uridine-2'-O-)-methyltransferase activity"/>
    <property type="evidence" value="ECO:0007669"/>
    <property type="project" value="TreeGrafter"/>
</dbReference>
<dbReference type="InterPro" id="IPR015507">
    <property type="entry name" value="rRNA-MeTfrase_E"/>
</dbReference>
<feature type="domain" description="Ribosomal RNA methyltransferase FtsJ" evidence="8">
    <location>
        <begin position="17"/>
        <end position="191"/>
    </location>
</feature>
<keyword evidence="3 9" id="KW-0489">Methyltransferase</keyword>
<keyword evidence="4" id="KW-0808">Transferase</keyword>
<dbReference type="AlphaFoldDB" id="A0AAV3YG25"/>
<comment type="caution">
    <text evidence="9">The sequence shown here is derived from an EMBL/GenBank/DDBJ whole genome shotgun (WGS) entry which is preliminary data.</text>
</comment>
<keyword evidence="2" id="KW-0698">rRNA processing</keyword>
<protein>
    <recommendedName>
        <fullName evidence="6">rRNA methyltransferase 2, mitochondrial</fullName>
    </recommendedName>
</protein>
<evidence type="ECO:0000256" key="1">
    <source>
        <dbReference type="ARBA" id="ARBA00009258"/>
    </source>
</evidence>
<evidence type="ECO:0000256" key="3">
    <source>
        <dbReference type="ARBA" id="ARBA00022603"/>
    </source>
</evidence>
<dbReference type="PANTHER" id="PTHR10920">
    <property type="entry name" value="RIBOSOMAL RNA METHYLTRANSFERASE"/>
    <property type="match status" value="1"/>
</dbReference>
<evidence type="ECO:0000313" key="10">
    <source>
        <dbReference type="Proteomes" id="UP000735302"/>
    </source>
</evidence>
<accession>A0AAV3YG25</accession>
<proteinExistence type="inferred from homology"/>
<keyword evidence="10" id="KW-1185">Reference proteome</keyword>
<organism evidence="9 10">
    <name type="scientific">Plakobranchus ocellatus</name>
    <dbReference type="NCBI Taxonomy" id="259542"/>
    <lineage>
        <taxon>Eukaryota</taxon>
        <taxon>Metazoa</taxon>
        <taxon>Spiralia</taxon>
        <taxon>Lophotrochozoa</taxon>
        <taxon>Mollusca</taxon>
        <taxon>Gastropoda</taxon>
        <taxon>Heterobranchia</taxon>
        <taxon>Euthyneura</taxon>
        <taxon>Panpulmonata</taxon>
        <taxon>Sacoglossa</taxon>
        <taxon>Placobranchoidea</taxon>
        <taxon>Plakobranchidae</taxon>
        <taxon>Plakobranchus</taxon>
    </lineage>
</organism>
<dbReference type="Proteomes" id="UP000735302">
    <property type="component" value="Unassembled WGS sequence"/>
</dbReference>
<keyword evidence="5 7" id="KW-0949">S-adenosyl-L-methionine</keyword>
<dbReference type="InterPro" id="IPR050082">
    <property type="entry name" value="RNA_methyltr_RlmE"/>
</dbReference>
<dbReference type="PANTHER" id="PTHR10920:SF18">
    <property type="entry name" value="RRNA METHYLTRANSFERASE 2, MITOCHONDRIAL"/>
    <property type="match status" value="1"/>
</dbReference>
<evidence type="ECO:0000259" key="8">
    <source>
        <dbReference type="Pfam" id="PF01728"/>
    </source>
</evidence>
<reference evidence="9 10" key="1">
    <citation type="journal article" date="2021" name="Elife">
        <title>Chloroplast acquisition without the gene transfer in kleptoplastic sea slugs, Plakobranchus ocellatus.</title>
        <authorList>
            <person name="Maeda T."/>
            <person name="Takahashi S."/>
            <person name="Yoshida T."/>
            <person name="Shimamura S."/>
            <person name="Takaki Y."/>
            <person name="Nagai Y."/>
            <person name="Toyoda A."/>
            <person name="Suzuki Y."/>
            <person name="Arimoto A."/>
            <person name="Ishii H."/>
            <person name="Satoh N."/>
            <person name="Nishiyama T."/>
            <person name="Hasebe M."/>
            <person name="Maruyama T."/>
            <person name="Minagawa J."/>
            <person name="Obokata J."/>
            <person name="Shigenobu S."/>
        </authorList>
    </citation>
    <scope>NUCLEOTIDE SEQUENCE [LARGE SCALE GENOMIC DNA]</scope>
</reference>
<dbReference type="Gene3D" id="3.40.50.150">
    <property type="entry name" value="Vaccinia Virus protein VP39"/>
    <property type="match status" value="1"/>
</dbReference>
<feature type="active site" description="Proton acceptor" evidence="7">
    <location>
        <position position="148"/>
    </location>
</feature>
<evidence type="ECO:0000256" key="7">
    <source>
        <dbReference type="PIRSR" id="PIRSR005461-1"/>
    </source>
</evidence>
<evidence type="ECO:0000256" key="4">
    <source>
        <dbReference type="ARBA" id="ARBA00022679"/>
    </source>
</evidence>
<sequence length="198" mass="21441">MRGIKHSGTHPSLARRINDRFHILKPGHVVVDCGSAPGSWCQVAAHKVNANGEDETKPRGTVIGIDLQSMVPIEGVHLLPHCDFTTESTQMKVKDLLHGKKADVLLSDMAPSATGIKSHNHEAIVGLCFSVLRFSLSVLNNGGTIVCKLWSGGDQPRLERAMKIICDSVRVVKPDASRDDSAEIFMLGRGFKGSRNPS</sequence>
<dbReference type="GO" id="GO:0005739">
    <property type="term" value="C:mitochondrion"/>
    <property type="evidence" value="ECO:0007669"/>
    <property type="project" value="TreeGrafter"/>
</dbReference>
<dbReference type="EMBL" id="BLXT01001503">
    <property type="protein sequence ID" value="GFN86270.1"/>
    <property type="molecule type" value="Genomic_DNA"/>
</dbReference>
<evidence type="ECO:0000256" key="2">
    <source>
        <dbReference type="ARBA" id="ARBA00022552"/>
    </source>
</evidence>
<evidence type="ECO:0000256" key="5">
    <source>
        <dbReference type="ARBA" id="ARBA00022691"/>
    </source>
</evidence>
<evidence type="ECO:0000313" key="9">
    <source>
        <dbReference type="EMBL" id="GFN86270.1"/>
    </source>
</evidence>
<dbReference type="SUPFAM" id="SSF53335">
    <property type="entry name" value="S-adenosyl-L-methionine-dependent methyltransferases"/>
    <property type="match status" value="1"/>
</dbReference>
<dbReference type="Pfam" id="PF01728">
    <property type="entry name" value="FtsJ"/>
    <property type="match status" value="1"/>
</dbReference>
<dbReference type="InterPro" id="IPR029063">
    <property type="entry name" value="SAM-dependent_MTases_sf"/>
</dbReference>
<evidence type="ECO:0000256" key="6">
    <source>
        <dbReference type="ARBA" id="ARBA00041184"/>
    </source>
</evidence>
<comment type="similarity">
    <text evidence="1">Belongs to the class I-like SAM-binding methyltransferase superfamily. RNA methyltransferase RlmE family.</text>
</comment>
<gene>
    <name evidence="9" type="ORF">PoB_001277600</name>
</gene>
<dbReference type="InterPro" id="IPR002877">
    <property type="entry name" value="RNA_MeTrfase_FtsJ_dom"/>
</dbReference>